<dbReference type="PANTHER" id="PTHR11595">
    <property type="entry name" value="EF-HAND AND COILED-COIL DOMAIN-CONTAINING FAMILY MEMBER"/>
    <property type="match status" value="1"/>
</dbReference>
<accession>A0ABQ9U129</accession>
<dbReference type="PANTHER" id="PTHR11595:SF26">
    <property type="entry name" value="ELONGATION FACTOR 1-DELTA"/>
    <property type="match status" value="1"/>
</dbReference>
<feature type="compositionally biased region" description="Acidic residues" evidence="1">
    <location>
        <begin position="98"/>
        <end position="116"/>
    </location>
</feature>
<proteinExistence type="predicted"/>
<keyword evidence="4" id="KW-1185">Reference proteome</keyword>
<feature type="domain" description="Elongation factor 1 beta central acidic region eukaryote" evidence="2">
    <location>
        <begin position="108"/>
        <end position="132"/>
    </location>
</feature>
<name>A0ABQ9U129_SAGOE</name>
<sequence length="193" mass="22049">MATNFLVQEKIWFDKFNYEDAERRFYEQMKGPVAGVSRQSSGPRNPQSRSRPSPSWRPPERAVEELARPPGHSPADPVTCLSRMRQVEPPAKKAATAAEEDEVTDSAGNDDEEDQEAAQLREERLRQSMEKKAKKPGLVAEPFILLDVKTWDDETDAGEPPCCCLQATESGSCRFSVCRRTARWRHTRRRRRC</sequence>
<feature type="compositionally biased region" description="Low complexity" evidence="1">
    <location>
        <begin position="37"/>
        <end position="54"/>
    </location>
</feature>
<evidence type="ECO:0000256" key="1">
    <source>
        <dbReference type="SAM" id="MobiDB-lite"/>
    </source>
</evidence>
<organism evidence="3 4">
    <name type="scientific">Saguinus oedipus</name>
    <name type="common">Cotton-top tamarin</name>
    <name type="synonym">Oedipomidas oedipus</name>
    <dbReference type="NCBI Taxonomy" id="9490"/>
    <lineage>
        <taxon>Eukaryota</taxon>
        <taxon>Metazoa</taxon>
        <taxon>Chordata</taxon>
        <taxon>Craniata</taxon>
        <taxon>Vertebrata</taxon>
        <taxon>Euteleostomi</taxon>
        <taxon>Mammalia</taxon>
        <taxon>Eutheria</taxon>
        <taxon>Euarchontoglires</taxon>
        <taxon>Primates</taxon>
        <taxon>Haplorrhini</taxon>
        <taxon>Platyrrhini</taxon>
        <taxon>Cebidae</taxon>
        <taxon>Callitrichinae</taxon>
        <taxon>Saguinus</taxon>
    </lineage>
</organism>
<reference evidence="3 4" key="1">
    <citation type="submission" date="2023-05" db="EMBL/GenBank/DDBJ databases">
        <title>B98-5 Cell Line De Novo Hybrid Assembly: An Optical Mapping Approach.</title>
        <authorList>
            <person name="Kananen K."/>
            <person name="Auerbach J.A."/>
            <person name="Kautto E."/>
            <person name="Blachly J.S."/>
        </authorList>
    </citation>
    <scope>NUCLEOTIDE SEQUENCE [LARGE SCALE GENOMIC DNA]</scope>
    <source>
        <strain evidence="3">B95-8</strain>
        <tissue evidence="3">Cell line</tissue>
    </source>
</reference>
<feature type="region of interest" description="Disordered" evidence="1">
    <location>
        <begin position="30"/>
        <end position="119"/>
    </location>
</feature>
<protein>
    <recommendedName>
        <fullName evidence="2">Elongation factor 1 beta central acidic region eukaryote domain-containing protein</fullName>
    </recommendedName>
</protein>
<evidence type="ECO:0000313" key="3">
    <source>
        <dbReference type="EMBL" id="KAK2090769.1"/>
    </source>
</evidence>
<dbReference type="InterPro" id="IPR018940">
    <property type="entry name" value="EF-1_beta_acid_region_euk"/>
</dbReference>
<evidence type="ECO:0000313" key="4">
    <source>
        <dbReference type="Proteomes" id="UP001266305"/>
    </source>
</evidence>
<dbReference type="InterPro" id="IPR049720">
    <property type="entry name" value="EF1B_bsu/dsu"/>
</dbReference>
<gene>
    <name evidence="3" type="ORF">P7K49_030053</name>
</gene>
<comment type="caution">
    <text evidence="3">The sequence shown here is derived from an EMBL/GenBank/DDBJ whole genome shotgun (WGS) entry which is preliminary data.</text>
</comment>
<dbReference type="Pfam" id="PF10587">
    <property type="entry name" value="EF-1_beta_acid"/>
    <property type="match status" value="1"/>
</dbReference>
<feature type="compositionally biased region" description="Low complexity" evidence="1">
    <location>
        <begin position="87"/>
        <end position="97"/>
    </location>
</feature>
<dbReference type="EMBL" id="JASSZA010000016">
    <property type="protein sequence ID" value="KAK2090769.1"/>
    <property type="molecule type" value="Genomic_DNA"/>
</dbReference>
<evidence type="ECO:0000259" key="2">
    <source>
        <dbReference type="Pfam" id="PF10587"/>
    </source>
</evidence>
<dbReference type="Proteomes" id="UP001266305">
    <property type="component" value="Unassembled WGS sequence"/>
</dbReference>
<feature type="compositionally biased region" description="Basic and acidic residues" evidence="1">
    <location>
        <begin position="58"/>
        <end position="67"/>
    </location>
</feature>